<dbReference type="Pfam" id="PF03732">
    <property type="entry name" value="Retrotrans_gag"/>
    <property type="match status" value="1"/>
</dbReference>
<feature type="domain" description="Retrovirus-related Pol polyprotein from transposon TNT 1-94-like beta-barrel" evidence="3">
    <location>
        <begin position="478"/>
        <end position="550"/>
    </location>
</feature>
<dbReference type="EMBL" id="CAADRP010001541">
    <property type="protein sequence ID" value="VFU40231.1"/>
    <property type="molecule type" value="Genomic_DNA"/>
</dbReference>
<accession>A0A6N2LHA6</accession>
<dbReference type="Gene3D" id="1.25.10.10">
    <property type="entry name" value="Leucine-rich Repeat Variant"/>
    <property type="match status" value="1"/>
</dbReference>
<evidence type="ECO:0000313" key="4">
    <source>
        <dbReference type="EMBL" id="VFU40231.1"/>
    </source>
</evidence>
<feature type="region of interest" description="Disordered" evidence="1">
    <location>
        <begin position="377"/>
        <end position="434"/>
    </location>
</feature>
<dbReference type="InterPro" id="IPR011989">
    <property type="entry name" value="ARM-like"/>
</dbReference>
<gene>
    <name evidence="4" type="ORF">SVIM_LOCUS229145</name>
</gene>
<organism evidence="4">
    <name type="scientific">Salix viminalis</name>
    <name type="common">Common osier</name>
    <name type="synonym">Basket willow</name>
    <dbReference type="NCBI Taxonomy" id="40686"/>
    <lineage>
        <taxon>Eukaryota</taxon>
        <taxon>Viridiplantae</taxon>
        <taxon>Streptophyta</taxon>
        <taxon>Embryophyta</taxon>
        <taxon>Tracheophyta</taxon>
        <taxon>Spermatophyta</taxon>
        <taxon>Magnoliopsida</taxon>
        <taxon>eudicotyledons</taxon>
        <taxon>Gunneridae</taxon>
        <taxon>Pentapetalae</taxon>
        <taxon>rosids</taxon>
        <taxon>fabids</taxon>
        <taxon>Malpighiales</taxon>
        <taxon>Salicaceae</taxon>
        <taxon>Saliceae</taxon>
        <taxon>Salix</taxon>
    </lineage>
</organism>
<feature type="domain" description="Retrotransposon gag" evidence="2">
    <location>
        <begin position="188"/>
        <end position="276"/>
    </location>
</feature>
<feature type="compositionally biased region" description="Low complexity" evidence="1">
    <location>
        <begin position="413"/>
        <end position="423"/>
    </location>
</feature>
<evidence type="ECO:0000259" key="3">
    <source>
        <dbReference type="Pfam" id="PF22936"/>
    </source>
</evidence>
<dbReference type="PANTHER" id="PTHR34222:SF28">
    <property type="entry name" value="CCHC-TYPE DOMAIN-CONTAINING PROTEIN"/>
    <property type="match status" value="1"/>
</dbReference>
<dbReference type="Pfam" id="PF22936">
    <property type="entry name" value="Pol_BBD"/>
    <property type="match status" value="1"/>
</dbReference>
<proteinExistence type="predicted"/>
<dbReference type="PANTHER" id="PTHR34222">
    <property type="entry name" value="GAG_PRE-INTEGRS DOMAIN-CONTAINING PROTEIN"/>
    <property type="match status" value="1"/>
</dbReference>
<reference evidence="4" key="1">
    <citation type="submission" date="2019-03" db="EMBL/GenBank/DDBJ databases">
        <authorList>
            <person name="Mank J."/>
            <person name="Almeida P."/>
        </authorList>
    </citation>
    <scope>NUCLEOTIDE SEQUENCE</scope>
    <source>
        <strain evidence="4">78183</strain>
    </source>
</reference>
<dbReference type="InterPro" id="IPR054722">
    <property type="entry name" value="PolX-like_BBD"/>
</dbReference>
<sequence length="609" mass="69510">MLTVDCRRKLCGYFDELFSIYHRAVIEEGSFKVSAEDSLHMVEAFRSICYLRILDMVITELPADQALEKLCLPFVTPLQEIISHGPEVLEKKPARELTVHTDRLAYVNQPQAVADAIQRLWPIVKAIFDVRAWDMRTMESLCRACKYAVSLLSCILTSFTRELQKTRYERNTIEPSLRSSISHVEIAQELWKDLEDRFFITNGPRIQQLKSSLAECKQKSMSIMDYYGKLKQIWDELGNFEQIRICKCGKCTCNLGSILEKKREEEKLHSFLMGLDENMYGTVRSNLLAQDPLPGINKAYSILIQEERVKMISRGRDDQREVMALAARTRPRMFDPTRTKEPDGRDRGNMLCDHCKKVGHEAATCFELRGYSEWWGERPRSDGRHGSGHGRGQMNGRRGGRSYRGSGDRGGTARANAAQASYAAEKDSPSTLPGLTTEQWEMLKKLLEPKEENELIMGKMTGKKLIATLTGKLTDKKWILDTGASNHMTGDDEEFYDLKEISECHVGLSDGNSIIATKEGIIPLETDMTLQKVLYIPGLSCNLISVSQLIDYYDCIVMFAKNICVIQDRISRTLIGAGERRDGLYYFKRIPRVQALRISRRISLDLWHK</sequence>
<protein>
    <submittedName>
        <fullName evidence="4">Uncharacterized protein</fullName>
    </submittedName>
</protein>
<dbReference type="AlphaFoldDB" id="A0A6N2LHA6"/>
<name>A0A6N2LHA6_SALVM</name>
<evidence type="ECO:0000256" key="1">
    <source>
        <dbReference type="SAM" id="MobiDB-lite"/>
    </source>
</evidence>
<dbReference type="InterPro" id="IPR005162">
    <property type="entry name" value="Retrotrans_gag_dom"/>
</dbReference>
<evidence type="ECO:0000259" key="2">
    <source>
        <dbReference type="Pfam" id="PF03732"/>
    </source>
</evidence>